<evidence type="ECO:0000256" key="1">
    <source>
        <dbReference type="SAM" id="MobiDB-lite"/>
    </source>
</evidence>
<feature type="compositionally biased region" description="Polar residues" evidence="1">
    <location>
        <begin position="8"/>
        <end position="18"/>
    </location>
</feature>
<organism evidence="2 4">
    <name type="scientific">Bradyrhizobium arachidis</name>
    <dbReference type="NCBI Taxonomy" id="858423"/>
    <lineage>
        <taxon>Bacteria</taxon>
        <taxon>Pseudomonadati</taxon>
        <taxon>Pseudomonadota</taxon>
        <taxon>Alphaproteobacteria</taxon>
        <taxon>Hyphomicrobiales</taxon>
        <taxon>Nitrobacteraceae</taxon>
        <taxon>Bradyrhizobium</taxon>
    </lineage>
</organism>
<dbReference type="AlphaFoldDB" id="A0AAE7TF80"/>
<evidence type="ECO:0000313" key="3">
    <source>
        <dbReference type="EMBL" id="QOZ67178.1"/>
    </source>
</evidence>
<dbReference type="EMBL" id="CP030050">
    <property type="protein sequence ID" value="QOZ65964.1"/>
    <property type="molecule type" value="Genomic_DNA"/>
</dbReference>
<protein>
    <submittedName>
        <fullName evidence="2">Uncharacterized protein</fullName>
    </submittedName>
</protein>
<name>A0AAE7TF80_9BRAD</name>
<dbReference type="EMBL" id="CP030050">
    <property type="protein sequence ID" value="QOZ67178.1"/>
    <property type="molecule type" value="Genomic_DNA"/>
</dbReference>
<dbReference type="KEGG" id="barh:WN72_13285"/>
<evidence type="ECO:0000313" key="4">
    <source>
        <dbReference type="Proteomes" id="UP000594015"/>
    </source>
</evidence>
<proteinExistence type="predicted"/>
<evidence type="ECO:0000313" key="2">
    <source>
        <dbReference type="EMBL" id="QOZ65964.1"/>
    </source>
</evidence>
<gene>
    <name evidence="2" type="ORF">WN72_05790</name>
    <name evidence="3" type="ORF">WN72_13285</name>
</gene>
<sequence>MQIAASADEQTVPANASDRQPADLPAHDDQAHGVVGKNGPNPSQAKLRPKAQGQQEGYPPAQGKHASAPGRWR</sequence>
<feature type="region of interest" description="Disordered" evidence="1">
    <location>
        <begin position="1"/>
        <end position="73"/>
    </location>
</feature>
<accession>A0AAE7TF80</accession>
<reference evidence="2 4" key="1">
    <citation type="submission" date="2018-06" db="EMBL/GenBank/DDBJ databases">
        <title>Comparative genomics of Bradyrhizobium nodulating Arachidis hypogaea.</title>
        <authorList>
            <person name="Li Y."/>
        </authorList>
    </citation>
    <scope>NUCLEOTIDE SEQUENCE [LARGE SCALE GENOMIC DNA]</scope>
    <source>
        <strain evidence="2 4">CCBAU 051107</strain>
    </source>
</reference>
<dbReference type="Proteomes" id="UP000594015">
    <property type="component" value="Chromosome"/>
</dbReference>
<dbReference type="KEGG" id="barh:WN72_05790"/>